<dbReference type="EMBL" id="CAFBIY010000093">
    <property type="protein sequence ID" value="CAB4851731.1"/>
    <property type="molecule type" value="Genomic_DNA"/>
</dbReference>
<dbReference type="AlphaFoldDB" id="A0A6J6ABZ8"/>
<sequence length="405" mass="42917">MGQRPLEGIKVVEVSMWAFVPSCGAVLADWGASVTKVEPATGDPMRGLNYAGIAPGHGGFTFMYEIFNRGKRNVAMDLTADGATDLLYKMVEDADVFLISLLPAARRKLKVDIDDIRAINPKIIYAVGSGQGAFGDDAEKGGYDSISFWARSGIASAVTPNDLPYPLQMPGGAFGDGTSGAIFAGGIAAALLMRANTGEGSVVDGSLMATAMWALQPGIVGSTLIGVDELPKMTRNAVPNPLVNTYRTSDHRYLQLCMLQGQRYWPGFCTAMGAPELVEHPDFATDALRFANIDACIAAVDAVFAKFTFEEACAALATQGGQWDIVQKAGELPRDRAAIANGYTQDVDYGDGRVLKMVSTPVQFDRKPSPISPAPALGAHTDEVMAEIGLDEEAIIMAKVAGILL</sequence>
<evidence type="ECO:0000313" key="1">
    <source>
        <dbReference type="EMBL" id="CAB4365719.1"/>
    </source>
</evidence>
<dbReference type="SUPFAM" id="SSF89796">
    <property type="entry name" value="CoA-transferase family III (CaiB/BaiF)"/>
    <property type="match status" value="1"/>
</dbReference>
<organism evidence="1">
    <name type="scientific">freshwater metagenome</name>
    <dbReference type="NCBI Taxonomy" id="449393"/>
    <lineage>
        <taxon>unclassified sequences</taxon>
        <taxon>metagenomes</taxon>
        <taxon>ecological metagenomes</taxon>
    </lineage>
</organism>
<gene>
    <name evidence="2" type="ORF">UFOPK2656_03472</name>
    <name evidence="3" type="ORF">UFOPK3099_01573</name>
    <name evidence="4" type="ORF">UFOPK3267_01683</name>
    <name evidence="5" type="ORF">UFOPK3651_03345</name>
    <name evidence="1" type="ORF">UFOPK4189_03461</name>
</gene>
<dbReference type="EMBL" id="CAFAAV010000119">
    <property type="protein sequence ID" value="CAB4824250.1"/>
    <property type="molecule type" value="Genomic_DNA"/>
</dbReference>
<dbReference type="Gene3D" id="3.40.50.10540">
    <property type="entry name" value="Crotonobetainyl-coa:carnitine coa-transferase, domain 1"/>
    <property type="match status" value="1"/>
</dbReference>
<dbReference type="EMBL" id="CAFBMT010000038">
    <property type="protein sequence ID" value="CAB4958402.1"/>
    <property type="molecule type" value="Genomic_DNA"/>
</dbReference>
<name>A0A6J6ABZ8_9ZZZZ</name>
<evidence type="ECO:0000313" key="4">
    <source>
        <dbReference type="EMBL" id="CAB4851731.1"/>
    </source>
</evidence>
<evidence type="ECO:0000313" key="5">
    <source>
        <dbReference type="EMBL" id="CAB4958402.1"/>
    </source>
</evidence>
<reference evidence="1" key="1">
    <citation type="submission" date="2020-05" db="EMBL/GenBank/DDBJ databases">
        <authorList>
            <person name="Chiriac C."/>
            <person name="Salcher M."/>
            <person name="Ghai R."/>
            <person name="Kavagutti S V."/>
        </authorList>
    </citation>
    <scope>NUCLEOTIDE SEQUENCE</scope>
</reference>
<dbReference type="InterPro" id="IPR003673">
    <property type="entry name" value="CoA-Trfase_fam_III"/>
</dbReference>
<dbReference type="Gene3D" id="3.30.1540.10">
    <property type="entry name" value="formyl-coa transferase, domain 3"/>
    <property type="match status" value="1"/>
</dbReference>
<dbReference type="Pfam" id="PF02515">
    <property type="entry name" value="CoA_transf_3"/>
    <property type="match status" value="1"/>
</dbReference>
<evidence type="ECO:0000313" key="3">
    <source>
        <dbReference type="EMBL" id="CAB4824250.1"/>
    </source>
</evidence>
<dbReference type="InterPro" id="IPR050509">
    <property type="entry name" value="CoA-transferase_III"/>
</dbReference>
<accession>A0A6J6ABZ8</accession>
<dbReference type="PANTHER" id="PTHR48228:SF2">
    <property type="entry name" value="E-CINNAMOYL-COA:R-PHENYLLACTATE COA TRANSFERASE LARGE SUBUNIT"/>
    <property type="match status" value="1"/>
</dbReference>
<dbReference type="EMBL" id="CAESGF010000043">
    <property type="protein sequence ID" value="CAB4365719.1"/>
    <property type="molecule type" value="Genomic_DNA"/>
</dbReference>
<proteinExistence type="predicted"/>
<dbReference type="InterPro" id="IPR023606">
    <property type="entry name" value="CoA-Trfase_III_dom_1_sf"/>
</dbReference>
<dbReference type="EMBL" id="CAEZYF010000040">
    <property type="protein sequence ID" value="CAB4749783.1"/>
    <property type="molecule type" value="Genomic_DNA"/>
</dbReference>
<dbReference type="GO" id="GO:0003824">
    <property type="term" value="F:catalytic activity"/>
    <property type="evidence" value="ECO:0007669"/>
    <property type="project" value="InterPro"/>
</dbReference>
<dbReference type="PANTHER" id="PTHR48228">
    <property type="entry name" value="SUCCINYL-COA--D-CITRAMALATE COA-TRANSFERASE"/>
    <property type="match status" value="1"/>
</dbReference>
<protein>
    <submittedName>
        <fullName evidence="1">Unannotated protein</fullName>
    </submittedName>
</protein>
<evidence type="ECO:0000313" key="2">
    <source>
        <dbReference type="EMBL" id="CAB4749783.1"/>
    </source>
</evidence>
<dbReference type="InterPro" id="IPR044855">
    <property type="entry name" value="CoA-Trfase_III_dom3_sf"/>
</dbReference>